<dbReference type="OrthoDB" id="10020863at2759"/>
<organism evidence="4 5">
    <name type="scientific">Rotaria sordida</name>
    <dbReference type="NCBI Taxonomy" id="392033"/>
    <lineage>
        <taxon>Eukaryota</taxon>
        <taxon>Metazoa</taxon>
        <taxon>Spiralia</taxon>
        <taxon>Gnathifera</taxon>
        <taxon>Rotifera</taxon>
        <taxon>Eurotatoria</taxon>
        <taxon>Bdelloidea</taxon>
        <taxon>Philodinida</taxon>
        <taxon>Philodinidae</taxon>
        <taxon>Rotaria</taxon>
    </lineage>
</organism>
<keyword evidence="6" id="KW-1185">Reference proteome</keyword>
<dbReference type="AlphaFoldDB" id="A0A819NIS3"/>
<dbReference type="EMBL" id="CAJOAX010007072">
    <property type="protein sequence ID" value="CAF3999670.1"/>
    <property type="molecule type" value="Genomic_DNA"/>
</dbReference>
<evidence type="ECO:0000313" key="2">
    <source>
        <dbReference type="EMBL" id="CAF1289866.1"/>
    </source>
</evidence>
<dbReference type="EMBL" id="CAJNOO010000389">
    <property type="protein sequence ID" value="CAF0928909.1"/>
    <property type="molecule type" value="Genomic_DNA"/>
</dbReference>
<evidence type="ECO:0000313" key="3">
    <source>
        <dbReference type="EMBL" id="CAF3673096.1"/>
    </source>
</evidence>
<evidence type="ECO:0000313" key="4">
    <source>
        <dbReference type="EMBL" id="CAF3999670.1"/>
    </source>
</evidence>
<dbReference type="EMBL" id="CAJOBE010000676">
    <property type="protein sequence ID" value="CAF3673096.1"/>
    <property type="molecule type" value="Genomic_DNA"/>
</dbReference>
<comment type="caution">
    <text evidence="4">The sequence shown here is derived from an EMBL/GenBank/DDBJ whole genome shotgun (WGS) entry which is preliminary data.</text>
</comment>
<reference evidence="4" key="1">
    <citation type="submission" date="2021-02" db="EMBL/GenBank/DDBJ databases">
        <authorList>
            <person name="Nowell W R."/>
        </authorList>
    </citation>
    <scope>NUCLEOTIDE SEQUENCE</scope>
</reference>
<dbReference type="Proteomes" id="UP000663823">
    <property type="component" value="Unassembled WGS sequence"/>
</dbReference>
<evidence type="ECO:0000313" key="1">
    <source>
        <dbReference type="EMBL" id="CAF0928909.1"/>
    </source>
</evidence>
<gene>
    <name evidence="3" type="ORF">FNK824_LOCUS7328</name>
    <name evidence="2" type="ORF">JXQ802_LOCUS28937</name>
    <name evidence="4" type="ORF">OTI717_LOCUS28938</name>
    <name evidence="1" type="ORF">RFH988_LOCUS10426</name>
</gene>
<dbReference type="Proteomes" id="UP000663874">
    <property type="component" value="Unassembled WGS sequence"/>
</dbReference>
<protein>
    <submittedName>
        <fullName evidence="4">Uncharacterized protein</fullName>
    </submittedName>
</protein>
<proteinExistence type="predicted"/>
<sequence length="97" mass="10842">MNIEICITLFLGIRKSKTKSFKQSFILFLDKRSLSKLNMSQICRLIPRTTWSVLYISRMSAHNLPPGTPIKVYEAKSGHHIVSGSGQFIATDGPSTT</sequence>
<dbReference type="EMBL" id="CAJNOL010001111">
    <property type="protein sequence ID" value="CAF1289866.1"/>
    <property type="molecule type" value="Genomic_DNA"/>
</dbReference>
<evidence type="ECO:0000313" key="5">
    <source>
        <dbReference type="Proteomes" id="UP000663823"/>
    </source>
</evidence>
<name>A0A819NIS3_9BILA</name>
<dbReference type="Proteomes" id="UP000663870">
    <property type="component" value="Unassembled WGS sequence"/>
</dbReference>
<dbReference type="Proteomes" id="UP000663882">
    <property type="component" value="Unassembled WGS sequence"/>
</dbReference>
<accession>A0A819NIS3</accession>
<evidence type="ECO:0000313" key="6">
    <source>
        <dbReference type="Proteomes" id="UP000663870"/>
    </source>
</evidence>